<accession>A0ABS6ECJ5</accession>
<keyword evidence="3" id="KW-1185">Reference proteome</keyword>
<dbReference type="RefSeq" id="WP_216437323.1">
    <property type="nucleotide sequence ID" value="NZ_JAHLQF010000001.1"/>
</dbReference>
<dbReference type="Proteomes" id="UP000726170">
    <property type="component" value="Unassembled WGS sequence"/>
</dbReference>
<keyword evidence="2" id="KW-0540">Nuclease</keyword>
<protein>
    <submittedName>
        <fullName evidence="2">Endonuclease III</fullName>
    </submittedName>
</protein>
<keyword evidence="1" id="KW-0812">Transmembrane</keyword>
<comment type="caution">
    <text evidence="2">The sequence shown here is derived from an EMBL/GenBank/DDBJ whole genome shotgun (WGS) entry which is preliminary data.</text>
</comment>
<gene>
    <name evidence="2" type="ORF">KQI86_01150</name>
</gene>
<keyword evidence="2" id="KW-0255">Endonuclease</keyword>
<keyword evidence="2" id="KW-0378">Hydrolase</keyword>
<dbReference type="EMBL" id="JAHLQF010000001">
    <property type="protein sequence ID" value="MBU5482911.1"/>
    <property type="molecule type" value="Genomic_DNA"/>
</dbReference>
<keyword evidence="1" id="KW-0472">Membrane</keyword>
<sequence>MNKDSYYTTEFLILLLKSFTILLFFGDFLPKVLDNIFYNYFSKNIVYDNSILVNNIIIKNRMIIYNYLVIFDGFLKM</sequence>
<name>A0ABS6ECJ5_9CLOT</name>
<evidence type="ECO:0000256" key="1">
    <source>
        <dbReference type="SAM" id="Phobius"/>
    </source>
</evidence>
<keyword evidence="1" id="KW-1133">Transmembrane helix</keyword>
<evidence type="ECO:0000313" key="3">
    <source>
        <dbReference type="Proteomes" id="UP000726170"/>
    </source>
</evidence>
<dbReference type="GO" id="GO:0004519">
    <property type="term" value="F:endonuclease activity"/>
    <property type="evidence" value="ECO:0007669"/>
    <property type="project" value="UniProtKB-KW"/>
</dbReference>
<organism evidence="2 3">
    <name type="scientific">Clostridium mobile</name>
    <dbReference type="NCBI Taxonomy" id="2841512"/>
    <lineage>
        <taxon>Bacteria</taxon>
        <taxon>Bacillati</taxon>
        <taxon>Bacillota</taxon>
        <taxon>Clostridia</taxon>
        <taxon>Eubacteriales</taxon>
        <taxon>Clostridiaceae</taxon>
        <taxon>Clostridium</taxon>
    </lineage>
</organism>
<feature type="transmembrane region" description="Helical" evidence="1">
    <location>
        <begin position="6"/>
        <end position="25"/>
    </location>
</feature>
<evidence type="ECO:0000313" key="2">
    <source>
        <dbReference type="EMBL" id="MBU5482911.1"/>
    </source>
</evidence>
<reference evidence="2 3" key="1">
    <citation type="submission" date="2021-06" db="EMBL/GenBank/DDBJ databases">
        <authorList>
            <person name="Sun Q."/>
            <person name="Li D."/>
        </authorList>
    </citation>
    <scope>NUCLEOTIDE SEQUENCE [LARGE SCALE GENOMIC DNA]</scope>
    <source>
        <strain evidence="2 3">MSJ-11</strain>
    </source>
</reference>
<proteinExistence type="predicted"/>